<keyword evidence="2" id="KW-0812">Transmembrane</keyword>
<dbReference type="EnsemblMetazoa" id="AMAM006487-RA">
    <property type="protein sequence ID" value="AMAM006487-PA"/>
    <property type="gene ID" value="AMAM006487"/>
</dbReference>
<sequence length="160" mass="17789">MPGEPESIPLQVIVPARVEEEETGKEEDSSKTKYRTETLDVHTIAGLITILTINIHQAESIIQLGTELGYKFWLNSVLLLISISCVYPLLVLRMLKDEGYTLNRRISVALSVLIFTSNITLQVFNDLPEQCAIFLNQQLPPTPPPSPHTTANCSVRTATD</sequence>
<feature type="transmembrane region" description="Helical" evidence="2">
    <location>
        <begin position="72"/>
        <end position="94"/>
    </location>
</feature>
<reference evidence="4" key="1">
    <citation type="submission" date="2013-09" db="EMBL/GenBank/DDBJ databases">
        <title>The Genome Sequence of Anopheles maculatus species B.</title>
        <authorList>
            <consortium name="The Broad Institute Genomics Platform"/>
            <person name="Neafsey D.E."/>
            <person name="Besansky N."/>
            <person name="Howell P."/>
            <person name="Walton C."/>
            <person name="Young S.K."/>
            <person name="Zeng Q."/>
            <person name="Gargeya S."/>
            <person name="Fitzgerald M."/>
            <person name="Haas B."/>
            <person name="Abouelleil A."/>
            <person name="Allen A.W."/>
            <person name="Alvarado L."/>
            <person name="Arachchi H.M."/>
            <person name="Berlin A.M."/>
            <person name="Chapman S.B."/>
            <person name="Gainer-Dewar J."/>
            <person name="Goldberg J."/>
            <person name="Griggs A."/>
            <person name="Gujja S."/>
            <person name="Hansen M."/>
            <person name="Howarth C."/>
            <person name="Imamovic A."/>
            <person name="Ireland A."/>
            <person name="Larimer J."/>
            <person name="McCowan C."/>
            <person name="Murphy C."/>
            <person name="Pearson M."/>
            <person name="Poon T.W."/>
            <person name="Priest M."/>
            <person name="Roberts A."/>
            <person name="Saif S."/>
            <person name="Shea T."/>
            <person name="Sisk P."/>
            <person name="Sykes S."/>
            <person name="Wortman J."/>
            <person name="Nusbaum C."/>
            <person name="Birren B."/>
        </authorList>
    </citation>
    <scope>NUCLEOTIDE SEQUENCE [LARGE SCALE GENOMIC DNA]</scope>
    <source>
        <strain evidence="4">maculatus3</strain>
    </source>
</reference>
<feature type="compositionally biased region" description="Polar residues" evidence="1">
    <location>
        <begin position="151"/>
        <end position="160"/>
    </location>
</feature>
<dbReference type="Proteomes" id="UP000075901">
    <property type="component" value="Unassembled WGS sequence"/>
</dbReference>
<name>A0A182SGU0_9DIPT</name>
<proteinExistence type="predicted"/>
<keyword evidence="4" id="KW-1185">Reference proteome</keyword>
<evidence type="ECO:0000256" key="1">
    <source>
        <dbReference type="SAM" id="MobiDB-lite"/>
    </source>
</evidence>
<evidence type="ECO:0000313" key="4">
    <source>
        <dbReference type="Proteomes" id="UP000075901"/>
    </source>
</evidence>
<protein>
    <submittedName>
        <fullName evidence="3">Uncharacterized protein</fullName>
    </submittedName>
</protein>
<dbReference type="AlphaFoldDB" id="A0A182SGU0"/>
<reference evidence="3" key="2">
    <citation type="submission" date="2020-05" db="UniProtKB">
        <authorList>
            <consortium name="EnsemblMetazoa"/>
        </authorList>
    </citation>
    <scope>IDENTIFICATION</scope>
    <source>
        <strain evidence="3">maculatus3</strain>
    </source>
</reference>
<accession>A0A182SGU0</accession>
<keyword evidence="2" id="KW-0472">Membrane</keyword>
<organism evidence="3 4">
    <name type="scientific">Anopheles maculatus</name>
    <dbReference type="NCBI Taxonomy" id="74869"/>
    <lineage>
        <taxon>Eukaryota</taxon>
        <taxon>Metazoa</taxon>
        <taxon>Ecdysozoa</taxon>
        <taxon>Arthropoda</taxon>
        <taxon>Hexapoda</taxon>
        <taxon>Insecta</taxon>
        <taxon>Pterygota</taxon>
        <taxon>Neoptera</taxon>
        <taxon>Endopterygota</taxon>
        <taxon>Diptera</taxon>
        <taxon>Nematocera</taxon>
        <taxon>Culicoidea</taxon>
        <taxon>Culicidae</taxon>
        <taxon>Anophelinae</taxon>
        <taxon>Anopheles</taxon>
        <taxon>Anopheles maculatus group</taxon>
    </lineage>
</organism>
<feature type="region of interest" description="Disordered" evidence="1">
    <location>
        <begin position="138"/>
        <end position="160"/>
    </location>
</feature>
<dbReference type="VEuPathDB" id="VectorBase:AMAM006487"/>
<evidence type="ECO:0000313" key="3">
    <source>
        <dbReference type="EnsemblMetazoa" id="AMAM006487-PA"/>
    </source>
</evidence>
<keyword evidence="2" id="KW-1133">Transmembrane helix</keyword>
<evidence type="ECO:0000256" key="2">
    <source>
        <dbReference type="SAM" id="Phobius"/>
    </source>
</evidence>